<reference evidence="1 2" key="1">
    <citation type="submission" date="2020-08" db="EMBL/GenBank/DDBJ databases">
        <title>Genome sequence of Rhodobacteraceae bacterium Lw-13e.</title>
        <authorList>
            <person name="Poehlein A."/>
            <person name="Wolter L."/>
            <person name="Daniel R."/>
            <person name="Brinkhoff T."/>
        </authorList>
    </citation>
    <scope>NUCLEOTIDE SEQUENCE [LARGE SCALE GENOMIC DNA]</scope>
    <source>
        <strain evidence="1 2">Lw-13e</strain>
    </source>
</reference>
<evidence type="ECO:0000313" key="2">
    <source>
        <dbReference type="Proteomes" id="UP000283786"/>
    </source>
</evidence>
<organism evidence="1 2">
    <name type="scientific">Pseudooceanicola algae</name>
    <dbReference type="NCBI Taxonomy" id="1537215"/>
    <lineage>
        <taxon>Bacteria</taxon>
        <taxon>Pseudomonadati</taxon>
        <taxon>Pseudomonadota</taxon>
        <taxon>Alphaproteobacteria</taxon>
        <taxon>Rhodobacterales</taxon>
        <taxon>Paracoccaceae</taxon>
        <taxon>Pseudooceanicola</taxon>
    </lineage>
</organism>
<gene>
    <name evidence="1" type="ORF">PSAL_028380</name>
</gene>
<name>A0A418SFZ0_9RHOB</name>
<accession>A0A418SFZ0</accession>
<sequence>MPKENVKSVGLHCLIGYLQEQVGRGMRPQEDKAT</sequence>
<protein>
    <submittedName>
        <fullName evidence="1">Uncharacterized protein</fullName>
    </submittedName>
</protein>
<proteinExistence type="predicted"/>
<dbReference type="KEGG" id="palw:PSAL_028380"/>
<dbReference type="EMBL" id="CP060436">
    <property type="protein sequence ID" value="QPM91583.1"/>
    <property type="molecule type" value="Genomic_DNA"/>
</dbReference>
<keyword evidence="2" id="KW-1185">Reference proteome</keyword>
<dbReference type="AlphaFoldDB" id="A0A418SFZ0"/>
<dbReference type="Proteomes" id="UP000283786">
    <property type="component" value="Chromosome"/>
</dbReference>
<evidence type="ECO:0000313" key="1">
    <source>
        <dbReference type="EMBL" id="QPM91583.1"/>
    </source>
</evidence>